<reference evidence="2 3" key="1">
    <citation type="journal article" date="2021" name="Nat. Commun.">
        <title>Incipient diploidization of the medicinal plant Perilla within 10,000 years.</title>
        <authorList>
            <person name="Zhang Y."/>
            <person name="Shen Q."/>
            <person name="Leng L."/>
            <person name="Zhang D."/>
            <person name="Chen S."/>
            <person name="Shi Y."/>
            <person name="Ning Z."/>
            <person name="Chen S."/>
        </authorList>
    </citation>
    <scope>NUCLEOTIDE SEQUENCE [LARGE SCALE GENOMIC DNA]</scope>
    <source>
        <strain evidence="3">cv. PC099</strain>
    </source>
</reference>
<proteinExistence type="predicted"/>
<organism evidence="2 3">
    <name type="scientific">Perilla frutescens var. hirtella</name>
    <name type="common">Perilla citriodora</name>
    <name type="synonym">Perilla setoyensis</name>
    <dbReference type="NCBI Taxonomy" id="608512"/>
    <lineage>
        <taxon>Eukaryota</taxon>
        <taxon>Viridiplantae</taxon>
        <taxon>Streptophyta</taxon>
        <taxon>Embryophyta</taxon>
        <taxon>Tracheophyta</taxon>
        <taxon>Spermatophyta</taxon>
        <taxon>Magnoliopsida</taxon>
        <taxon>eudicotyledons</taxon>
        <taxon>Gunneridae</taxon>
        <taxon>Pentapetalae</taxon>
        <taxon>asterids</taxon>
        <taxon>lamiids</taxon>
        <taxon>Lamiales</taxon>
        <taxon>Lamiaceae</taxon>
        <taxon>Nepetoideae</taxon>
        <taxon>Elsholtzieae</taxon>
        <taxon>Perilla</taxon>
    </lineage>
</organism>
<keyword evidence="1" id="KW-1133">Transmembrane helix</keyword>
<evidence type="ECO:0000313" key="2">
    <source>
        <dbReference type="EMBL" id="KAH6835824.1"/>
    </source>
</evidence>
<gene>
    <name evidence="2" type="ORF">C2S53_006579</name>
</gene>
<keyword evidence="1" id="KW-0812">Transmembrane</keyword>
<comment type="caution">
    <text evidence="2">The sequence shown here is derived from an EMBL/GenBank/DDBJ whole genome shotgun (WGS) entry which is preliminary data.</text>
</comment>
<accession>A0AAD4PD14</accession>
<keyword evidence="1" id="KW-0472">Membrane</keyword>
<protein>
    <submittedName>
        <fullName evidence="2">Uncharacterized protein</fullName>
    </submittedName>
</protein>
<dbReference type="Proteomes" id="UP001190926">
    <property type="component" value="Unassembled WGS sequence"/>
</dbReference>
<dbReference type="AlphaFoldDB" id="A0AAD4PD14"/>
<feature type="transmembrane region" description="Helical" evidence="1">
    <location>
        <begin position="106"/>
        <end position="130"/>
    </location>
</feature>
<name>A0AAD4PD14_PERFH</name>
<evidence type="ECO:0000256" key="1">
    <source>
        <dbReference type="SAM" id="Phobius"/>
    </source>
</evidence>
<keyword evidence="3" id="KW-1185">Reference proteome</keyword>
<dbReference type="EMBL" id="SDAM02000032">
    <property type="protein sequence ID" value="KAH6835824.1"/>
    <property type="molecule type" value="Genomic_DNA"/>
</dbReference>
<evidence type="ECO:0000313" key="3">
    <source>
        <dbReference type="Proteomes" id="UP001190926"/>
    </source>
</evidence>
<sequence length="158" mass="17959">MQVDISICVEICRSPVEEASCSYVPDFEEFVPETEEHLIMVVDEFVPETEEASMMVVENFVPNIEDQVVMAMEIEAQGGDWRAEVANSMLQTLLPRYFELVRSNPVTVLVIFVGFAAYVIFVLYCVLFGVSCGRLKCAEMIKMCSHISYWAMTSVIRF</sequence>